<sequence length="68" mass="7880">MVAGSIQTRYITNYKPFLMSFVTSSLIKNAAQLYFILPFLGWPNKFFFIKYLSATSRFIIKWGCNTSP</sequence>
<keyword evidence="2" id="KW-1185">Reference proteome</keyword>
<reference evidence="2" key="1">
    <citation type="submission" date="2016-10" db="EMBL/GenBank/DDBJ databases">
        <authorList>
            <person name="Varghese N."/>
            <person name="Submissions S."/>
        </authorList>
    </citation>
    <scope>NUCLEOTIDE SEQUENCE [LARGE SCALE GENOMIC DNA]</scope>
    <source>
        <strain evidence="2">DSM 19110</strain>
    </source>
</reference>
<gene>
    <name evidence="1" type="ORF">SAMN05421820_101451</name>
</gene>
<protein>
    <submittedName>
        <fullName evidence="1">Uncharacterized protein</fullName>
    </submittedName>
</protein>
<dbReference type="EMBL" id="FNGY01000001">
    <property type="protein sequence ID" value="SDL44088.1"/>
    <property type="molecule type" value="Genomic_DNA"/>
</dbReference>
<dbReference type="AlphaFoldDB" id="A0A1G9K2Y3"/>
<name>A0A1G9K2Y3_9SPHI</name>
<organism evidence="1 2">
    <name type="scientific">Pedobacter steynii</name>
    <dbReference type="NCBI Taxonomy" id="430522"/>
    <lineage>
        <taxon>Bacteria</taxon>
        <taxon>Pseudomonadati</taxon>
        <taxon>Bacteroidota</taxon>
        <taxon>Sphingobacteriia</taxon>
        <taxon>Sphingobacteriales</taxon>
        <taxon>Sphingobacteriaceae</taxon>
        <taxon>Pedobacter</taxon>
    </lineage>
</organism>
<proteinExistence type="predicted"/>
<dbReference type="Proteomes" id="UP000183200">
    <property type="component" value="Unassembled WGS sequence"/>
</dbReference>
<accession>A0A1G9K2Y3</accession>
<evidence type="ECO:0000313" key="2">
    <source>
        <dbReference type="Proteomes" id="UP000183200"/>
    </source>
</evidence>
<evidence type="ECO:0000313" key="1">
    <source>
        <dbReference type="EMBL" id="SDL44088.1"/>
    </source>
</evidence>